<dbReference type="PATRIC" id="fig|1618023.3.peg.573"/>
<feature type="coiled-coil region" evidence="1">
    <location>
        <begin position="141"/>
        <end position="168"/>
    </location>
</feature>
<dbReference type="STRING" id="1618023.UH38_17515"/>
<evidence type="ECO:0000256" key="1">
    <source>
        <dbReference type="SAM" id="Coils"/>
    </source>
</evidence>
<dbReference type="RefSeq" id="WP_045055982.1">
    <property type="nucleotide sequence ID" value="NZ_CAWMDP010000008.1"/>
</dbReference>
<proteinExistence type="predicted"/>
<keyword evidence="3" id="KW-1185">Reference proteome</keyword>
<evidence type="ECO:0008006" key="4">
    <source>
        <dbReference type="Google" id="ProtNLM"/>
    </source>
</evidence>
<protein>
    <recommendedName>
        <fullName evidence="4">DUF3375 domain-containing protein</fullName>
    </recommendedName>
</protein>
<organism evidence="2 3">
    <name type="scientific">Aliterella atlantica CENA595</name>
    <dbReference type="NCBI Taxonomy" id="1618023"/>
    <lineage>
        <taxon>Bacteria</taxon>
        <taxon>Bacillati</taxon>
        <taxon>Cyanobacteriota</taxon>
        <taxon>Cyanophyceae</taxon>
        <taxon>Chroococcidiopsidales</taxon>
        <taxon>Aliterellaceae</taxon>
        <taxon>Aliterella</taxon>
    </lineage>
</organism>
<dbReference type="EMBL" id="JYON01000021">
    <property type="protein sequence ID" value="KJH70566.1"/>
    <property type="molecule type" value="Genomic_DNA"/>
</dbReference>
<comment type="caution">
    <text evidence="2">The sequence shown here is derived from an EMBL/GenBank/DDBJ whole genome shotgun (WGS) entry which is preliminary data.</text>
</comment>
<dbReference type="Proteomes" id="UP000032452">
    <property type="component" value="Unassembled WGS sequence"/>
</dbReference>
<evidence type="ECO:0000313" key="2">
    <source>
        <dbReference type="EMBL" id="KJH70566.1"/>
    </source>
</evidence>
<sequence>MDYEQIKYELESSPIFKLFRSRSAALILSFLHKQFKATQHISVAQLELEAKLSDALELLQEVYPDLYHPRSPKEYLSEWCDDGLLRKIFDSSDEPRFTLTPAAEKAIAWLEDLQQKHEFVGTESRFLQIFSLLKEIRDRSTTDVEERIAQLEQDRDRLQQEIDQIRRTGEVALYNQTQLQERFFLANQVTRQLIADFKDIEQNFRNLTRTIKEAQLQQDACKGAVVSRVLDADGELKESDQGRSFYAFWNFLMSPSKRQELRSLIQDVYKLEEIQPLIRENGLLRRIERNLIDAGEYIVQSNHRLTEKLRQMLDERNLMENRRVAELITDVQRIALQVADRASAESDFWQLECEPAVNLIMERPLHPLEESETPTFSLDFSNLPEDTLEEEIAELYQQFYVNEDELAQRIDALLAHHSAVSLTQLLQLYPVSQGLPEIVAYLAIASQGDRRHSINTSTIDEIAISSLESDKQLHLKLPQIVFRR</sequence>
<name>A0A0D8ZTJ6_9CYAN</name>
<dbReference type="AlphaFoldDB" id="A0A0D8ZTJ6"/>
<reference evidence="2 3" key="1">
    <citation type="submission" date="2015-02" db="EMBL/GenBank/DDBJ databases">
        <title>Draft genome of a novel marine cyanobacterium (Chroococcales) isolated from South Atlantic Ocean.</title>
        <authorList>
            <person name="Rigonato J."/>
            <person name="Alvarenga D.O."/>
            <person name="Branco L.H."/>
            <person name="Varani A.M."/>
            <person name="Brandini F.P."/>
            <person name="Fiore M.F."/>
        </authorList>
    </citation>
    <scope>NUCLEOTIDE SEQUENCE [LARGE SCALE GENOMIC DNA]</scope>
    <source>
        <strain evidence="2 3">CENA595</strain>
    </source>
</reference>
<evidence type="ECO:0000313" key="3">
    <source>
        <dbReference type="Proteomes" id="UP000032452"/>
    </source>
</evidence>
<dbReference type="OrthoDB" id="138803at2"/>
<dbReference type="InterPro" id="IPR021804">
    <property type="entry name" value="DUF3375"/>
</dbReference>
<keyword evidence="1" id="KW-0175">Coiled coil</keyword>
<gene>
    <name evidence="2" type="ORF">UH38_17515</name>
</gene>
<dbReference type="Pfam" id="PF11855">
    <property type="entry name" value="DUF3375"/>
    <property type="match status" value="1"/>
</dbReference>
<accession>A0A0D8ZTJ6</accession>